<feature type="region of interest" description="Disordered" evidence="1">
    <location>
        <begin position="1"/>
        <end position="135"/>
    </location>
</feature>
<accession>A0A812BW99</accession>
<protein>
    <submittedName>
        <fullName evidence="2">Uncharacterized protein</fullName>
    </submittedName>
</protein>
<dbReference type="Proteomes" id="UP000597762">
    <property type="component" value="Unassembled WGS sequence"/>
</dbReference>
<evidence type="ECO:0000313" key="2">
    <source>
        <dbReference type="EMBL" id="CAE1242470.1"/>
    </source>
</evidence>
<feature type="compositionally biased region" description="Polar residues" evidence="1">
    <location>
        <begin position="235"/>
        <end position="250"/>
    </location>
</feature>
<dbReference type="EMBL" id="CAHIKZ030000863">
    <property type="protein sequence ID" value="CAE1242470.1"/>
    <property type="molecule type" value="Genomic_DNA"/>
</dbReference>
<gene>
    <name evidence="2" type="ORF">SPHA_23329</name>
</gene>
<feature type="compositionally biased region" description="Polar residues" evidence="1">
    <location>
        <begin position="73"/>
        <end position="82"/>
    </location>
</feature>
<feature type="compositionally biased region" description="Low complexity" evidence="1">
    <location>
        <begin position="223"/>
        <end position="234"/>
    </location>
</feature>
<keyword evidence="3" id="KW-1185">Reference proteome</keyword>
<evidence type="ECO:0000256" key="1">
    <source>
        <dbReference type="SAM" id="MobiDB-lite"/>
    </source>
</evidence>
<comment type="caution">
    <text evidence="2">The sequence shown here is derived from an EMBL/GenBank/DDBJ whole genome shotgun (WGS) entry which is preliminary data.</text>
</comment>
<name>A0A812BW99_ACAPH</name>
<feature type="compositionally biased region" description="Polar residues" evidence="1">
    <location>
        <begin position="205"/>
        <end position="220"/>
    </location>
</feature>
<dbReference type="AlphaFoldDB" id="A0A812BW99"/>
<sequence length="265" mass="27387">MPPAAENQAKSKPTKVRKASVMPEDQTQEEEVVGILMEMGQRGLASPPNPSSNVPSYDQVNPHNKAPAPTMPMINTHSTATAVASKEPEVAGRAKSTPEVSTGVSIPGSSSGGGGGDSHAAGEDGAAVTPATEEARDSGSLARLFLQQMGLNSQLNALQDEIVSITEAEISHNNQMQKVILVEVQPKDQKQTVVHMYLVSRTDDAQSSADGSGGQVTVSEAQPLALPPSMSSLSDTPPSDISLVSGTESCPVSDIATTTTKTTSS</sequence>
<feature type="region of interest" description="Disordered" evidence="1">
    <location>
        <begin position="204"/>
        <end position="265"/>
    </location>
</feature>
<reference evidence="2" key="1">
    <citation type="submission" date="2021-01" db="EMBL/GenBank/DDBJ databases">
        <authorList>
            <person name="Li R."/>
            <person name="Bekaert M."/>
        </authorList>
    </citation>
    <scope>NUCLEOTIDE SEQUENCE</scope>
    <source>
        <strain evidence="2">Farmed</strain>
    </source>
</reference>
<proteinExistence type="predicted"/>
<organism evidence="2 3">
    <name type="scientific">Acanthosepion pharaonis</name>
    <name type="common">Pharaoh cuttlefish</name>
    <name type="synonym">Sepia pharaonis</name>
    <dbReference type="NCBI Taxonomy" id="158019"/>
    <lineage>
        <taxon>Eukaryota</taxon>
        <taxon>Metazoa</taxon>
        <taxon>Spiralia</taxon>
        <taxon>Lophotrochozoa</taxon>
        <taxon>Mollusca</taxon>
        <taxon>Cephalopoda</taxon>
        <taxon>Coleoidea</taxon>
        <taxon>Decapodiformes</taxon>
        <taxon>Sepiida</taxon>
        <taxon>Sepiina</taxon>
        <taxon>Sepiidae</taxon>
        <taxon>Acanthosepion</taxon>
    </lineage>
</organism>
<evidence type="ECO:0000313" key="3">
    <source>
        <dbReference type="Proteomes" id="UP000597762"/>
    </source>
</evidence>
<dbReference type="OrthoDB" id="272624at2759"/>